<keyword evidence="3" id="KW-1185">Reference proteome</keyword>
<keyword evidence="1" id="KW-0812">Transmembrane</keyword>
<accession>A0A2T4J8W9</accession>
<protein>
    <submittedName>
        <fullName evidence="2">Uncharacterized protein</fullName>
    </submittedName>
</protein>
<sequence length="161" mass="17430">MLTTDGPTILFREAPPTPELRLFALVLALGIGLILPAIFVVNVTRETPVSHLLLVGGIVVATVSLGGFFLRLALVGVAELRLDPQTGLATRVLRGPLGHRCDHFPLSALAPPEVFVRPSEDGDVPILRLRLPNGRPLDAACYHSLAEAEAWRDRIRRLLPA</sequence>
<evidence type="ECO:0000256" key="1">
    <source>
        <dbReference type="SAM" id="Phobius"/>
    </source>
</evidence>
<dbReference type="EMBL" id="PZKE01000008">
    <property type="protein sequence ID" value="PTE14350.1"/>
    <property type="molecule type" value="Genomic_DNA"/>
</dbReference>
<gene>
    <name evidence="2" type="ORF">C5F44_10165</name>
</gene>
<organism evidence="2 3">
    <name type="scientific">Fuscovulum blasticum DSM 2131</name>
    <dbReference type="NCBI Taxonomy" id="1188250"/>
    <lineage>
        <taxon>Bacteria</taxon>
        <taxon>Pseudomonadati</taxon>
        <taxon>Pseudomonadota</taxon>
        <taxon>Alphaproteobacteria</taxon>
        <taxon>Rhodobacterales</taxon>
        <taxon>Paracoccaceae</taxon>
        <taxon>Pseudogemmobacter</taxon>
    </lineage>
</organism>
<dbReference type="RefSeq" id="WP_107673421.1">
    <property type="nucleotide sequence ID" value="NZ_PZKE01000008.1"/>
</dbReference>
<feature type="transmembrane region" description="Helical" evidence="1">
    <location>
        <begin position="20"/>
        <end position="40"/>
    </location>
</feature>
<dbReference type="Proteomes" id="UP000241362">
    <property type="component" value="Unassembled WGS sequence"/>
</dbReference>
<reference evidence="2 3" key="1">
    <citation type="submission" date="2018-03" db="EMBL/GenBank/DDBJ databases">
        <title>Rhodobacter blasticus.</title>
        <authorList>
            <person name="Meyer T.E."/>
            <person name="Miller S."/>
            <person name="Lodha T."/>
            <person name="Gandham S."/>
            <person name="Chintalapati S."/>
            <person name="Chintalapati V.R."/>
        </authorList>
    </citation>
    <scope>NUCLEOTIDE SEQUENCE [LARGE SCALE GENOMIC DNA]</scope>
    <source>
        <strain evidence="2 3">DSM 2131</strain>
    </source>
</reference>
<evidence type="ECO:0000313" key="3">
    <source>
        <dbReference type="Proteomes" id="UP000241362"/>
    </source>
</evidence>
<keyword evidence="1" id="KW-1133">Transmembrane helix</keyword>
<name>A0A2T4J8W9_FUSBL</name>
<comment type="caution">
    <text evidence="2">The sequence shown here is derived from an EMBL/GenBank/DDBJ whole genome shotgun (WGS) entry which is preliminary data.</text>
</comment>
<dbReference type="AlphaFoldDB" id="A0A2T4J8W9"/>
<keyword evidence="1" id="KW-0472">Membrane</keyword>
<feature type="transmembrane region" description="Helical" evidence="1">
    <location>
        <begin position="52"/>
        <end position="74"/>
    </location>
</feature>
<evidence type="ECO:0000313" key="2">
    <source>
        <dbReference type="EMBL" id="PTE14350.1"/>
    </source>
</evidence>
<proteinExistence type="predicted"/>